<gene>
    <name evidence="2" type="ORF">B4135_2048</name>
</gene>
<evidence type="ECO:0000313" key="3">
    <source>
        <dbReference type="Proteomes" id="UP000075683"/>
    </source>
</evidence>
<organism evidence="2 3">
    <name type="scientific">Caldibacillus debilis</name>
    <dbReference type="NCBI Taxonomy" id="301148"/>
    <lineage>
        <taxon>Bacteria</taxon>
        <taxon>Bacillati</taxon>
        <taxon>Bacillota</taxon>
        <taxon>Bacilli</taxon>
        <taxon>Bacillales</taxon>
        <taxon>Bacillaceae</taxon>
        <taxon>Caldibacillus</taxon>
    </lineage>
</organism>
<dbReference type="EMBL" id="LQYT01000042">
    <property type="protein sequence ID" value="KYD19317.1"/>
    <property type="molecule type" value="Genomic_DNA"/>
</dbReference>
<name>A0A150M3Y8_9BACI</name>
<reference evidence="2 3" key="1">
    <citation type="submission" date="2016-01" db="EMBL/GenBank/DDBJ databases">
        <title>Draft Genome Sequences of Seven Thermophilic Sporeformers Isolated from Foods.</title>
        <authorList>
            <person name="Berendsen E.M."/>
            <person name="Wells-Bennik M.H."/>
            <person name="Krawcyk A.O."/>
            <person name="De Jong A."/>
            <person name="Holsappel S."/>
            <person name="Eijlander R.T."/>
            <person name="Kuipers O.P."/>
        </authorList>
    </citation>
    <scope>NUCLEOTIDE SEQUENCE [LARGE SCALE GENOMIC DNA]</scope>
    <source>
        <strain evidence="2 3">B4135</strain>
    </source>
</reference>
<dbReference type="AlphaFoldDB" id="A0A150M3Y8"/>
<sequence length="96" mass="10153">MPGAGSLQGAPGEGTPASRPPVFSAGRNPGAPFARFGSRHLCSREWKGGSLPFRERYGKSGFVPPEGYREIYCGFGDMAAFWPVNGKADSGPDFEG</sequence>
<comment type="caution">
    <text evidence="2">The sequence shown here is derived from an EMBL/GenBank/DDBJ whole genome shotgun (WGS) entry which is preliminary data.</text>
</comment>
<dbReference type="STRING" id="301148.B4135_2048"/>
<protein>
    <submittedName>
        <fullName evidence="2">Uncharacterized protein</fullName>
    </submittedName>
</protein>
<proteinExistence type="predicted"/>
<evidence type="ECO:0000313" key="2">
    <source>
        <dbReference type="EMBL" id="KYD19317.1"/>
    </source>
</evidence>
<accession>A0A150M3Y8</accession>
<feature type="region of interest" description="Disordered" evidence="1">
    <location>
        <begin position="1"/>
        <end position="35"/>
    </location>
</feature>
<dbReference type="Proteomes" id="UP000075683">
    <property type="component" value="Unassembled WGS sequence"/>
</dbReference>
<evidence type="ECO:0000256" key="1">
    <source>
        <dbReference type="SAM" id="MobiDB-lite"/>
    </source>
</evidence>